<sequence>MKINKEKVRAVSEKDQKISTAGILMACKFKNMEKKPRNPEEAELLKKFEKKRNGFKIGNI</sequence>
<gene>
    <name evidence="1" type="ORF">JZO70_04530</name>
</gene>
<dbReference type="Proteomes" id="UP000664601">
    <property type="component" value="Unassembled WGS sequence"/>
</dbReference>
<name>A0ABS3L711_9ENTE</name>
<reference evidence="1 2" key="1">
    <citation type="submission" date="2021-03" db="EMBL/GenBank/DDBJ databases">
        <title>Enterococcal diversity collection.</title>
        <authorList>
            <person name="Gilmore M.S."/>
            <person name="Schwartzman J."/>
            <person name="Van Tyne D."/>
            <person name="Martin M."/>
            <person name="Earl A.M."/>
            <person name="Manson A.L."/>
            <person name="Straub T."/>
            <person name="Salamzade R."/>
            <person name="Saavedra J."/>
            <person name="Lebreton F."/>
            <person name="Prichula J."/>
            <person name="Schaufler K."/>
            <person name="Gaca A."/>
            <person name="Sgardioli B."/>
            <person name="Wagenaar J."/>
            <person name="Strong T."/>
        </authorList>
    </citation>
    <scope>NUCLEOTIDE SEQUENCE [LARGE SCALE GENOMIC DNA]</scope>
    <source>
        <strain evidence="1 2">669A</strain>
    </source>
</reference>
<dbReference type="RefSeq" id="WP_207672356.1">
    <property type="nucleotide sequence ID" value="NZ_JAFREM010000007.1"/>
</dbReference>
<evidence type="ECO:0000313" key="2">
    <source>
        <dbReference type="Proteomes" id="UP000664601"/>
    </source>
</evidence>
<dbReference type="EMBL" id="JAFREM010000007">
    <property type="protein sequence ID" value="MBO1305412.1"/>
    <property type="molecule type" value="Genomic_DNA"/>
</dbReference>
<keyword evidence="2" id="KW-1185">Reference proteome</keyword>
<proteinExistence type="predicted"/>
<organism evidence="1 2">
    <name type="scientific">Candidatus Enterococcus moelleringii</name>
    <dbReference type="NCBI Taxonomy" id="2815325"/>
    <lineage>
        <taxon>Bacteria</taxon>
        <taxon>Bacillati</taxon>
        <taxon>Bacillota</taxon>
        <taxon>Bacilli</taxon>
        <taxon>Lactobacillales</taxon>
        <taxon>Enterococcaceae</taxon>
        <taxon>Enterococcus</taxon>
    </lineage>
</organism>
<comment type="caution">
    <text evidence="1">The sequence shown here is derived from an EMBL/GenBank/DDBJ whole genome shotgun (WGS) entry which is preliminary data.</text>
</comment>
<evidence type="ECO:0000313" key="1">
    <source>
        <dbReference type="EMBL" id="MBO1305412.1"/>
    </source>
</evidence>
<protein>
    <submittedName>
        <fullName evidence="1">Uncharacterized protein</fullName>
    </submittedName>
</protein>
<accession>A0ABS3L711</accession>